<comment type="subcellular location">
    <subcellularLocation>
        <location evidence="1">Membrane</location>
    </subcellularLocation>
</comment>
<keyword evidence="4 9" id="KW-0812">Transmembrane</keyword>
<dbReference type="EMBL" id="JBEPSJ010000001">
    <property type="protein sequence ID" value="MET4581124.1"/>
    <property type="molecule type" value="Genomic_DNA"/>
</dbReference>
<keyword evidence="7" id="KW-0131">Cell cycle</keyword>
<keyword evidence="3 11" id="KW-0132">Cell division</keyword>
<evidence type="ECO:0000313" key="11">
    <source>
        <dbReference type="EMBL" id="MET4581124.1"/>
    </source>
</evidence>
<keyword evidence="5 9" id="KW-1133">Transmembrane helix</keyword>
<dbReference type="InterPro" id="IPR013685">
    <property type="entry name" value="POTRA_FtsQ_type"/>
</dbReference>
<evidence type="ECO:0000256" key="4">
    <source>
        <dbReference type="ARBA" id="ARBA00022692"/>
    </source>
</evidence>
<dbReference type="PROSITE" id="PS51779">
    <property type="entry name" value="POTRA"/>
    <property type="match status" value="1"/>
</dbReference>
<gene>
    <name evidence="11" type="ORF">ABIE21_000614</name>
</gene>
<evidence type="ECO:0000259" key="10">
    <source>
        <dbReference type="PROSITE" id="PS51779"/>
    </source>
</evidence>
<evidence type="ECO:0000256" key="1">
    <source>
        <dbReference type="ARBA" id="ARBA00004370"/>
    </source>
</evidence>
<evidence type="ECO:0000256" key="8">
    <source>
        <dbReference type="SAM" id="MobiDB-lite"/>
    </source>
</evidence>
<name>A0ABV2QJA2_9MICO</name>
<dbReference type="Gene3D" id="3.10.20.310">
    <property type="entry name" value="membrane protein fhac"/>
    <property type="match status" value="1"/>
</dbReference>
<comment type="caution">
    <text evidence="11">The sequence shown here is derived from an EMBL/GenBank/DDBJ whole genome shotgun (WGS) entry which is preliminary data.</text>
</comment>
<accession>A0ABV2QJA2</accession>
<feature type="transmembrane region" description="Helical" evidence="9">
    <location>
        <begin position="94"/>
        <end position="115"/>
    </location>
</feature>
<protein>
    <submittedName>
        <fullName evidence="11">Cell division protein FtsQ</fullName>
    </submittedName>
</protein>
<evidence type="ECO:0000256" key="9">
    <source>
        <dbReference type="SAM" id="Phobius"/>
    </source>
</evidence>
<keyword evidence="2" id="KW-1003">Cell membrane</keyword>
<evidence type="ECO:0000256" key="2">
    <source>
        <dbReference type="ARBA" id="ARBA00022475"/>
    </source>
</evidence>
<evidence type="ECO:0000256" key="5">
    <source>
        <dbReference type="ARBA" id="ARBA00022989"/>
    </source>
</evidence>
<dbReference type="PANTHER" id="PTHR37820">
    <property type="entry name" value="CELL DIVISION PROTEIN DIVIB"/>
    <property type="match status" value="1"/>
</dbReference>
<evidence type="ECO:0000256" key="3">
    <source>
        <dbReference type="ARBA" id="ARBA00022618"/>
    </source>
</evidence>
<dbReference type="InterPro" id="IPR050487">
    <property type="entry name" value="FtsQ_DivIB"/>
</dbReference>
<evidence type="ECO:0000313" key="12">
    <source>
        <dbReference type="Proteomes" id="UP001549257"/>
    </source>
</evidence>
<feature type="compositionally biased region" description="Low complexity" evidence="8">
    <location>
        <begin position="7"/>
        <end position="41"/>
    </location>
</feature>
<dbReference type="Pfam" id="PF08478">
    <property type="entry name" value="POTRA_1"/>
    <property type="match status" value="1"/>
</dbReference>
<sequence>MAQPGSAQRRPNAPGAPRRPVLPGSAKAPEPVAPAKSVPAKSAKRAERAPRVVAPAVVTERDARRELARAARERRRFEKGEVKRFTRRSRARRTAWLTVSGVVVVLGIILAVAVYSPLLALRTVTVDGTARVDAAEVTKAVESQLGTPVALIDYDTITKQLAKFPLIRSYVTEVVPPGTLLIHVVERAPVGAVVNGVQFDLLDPAGIVVQSSPTRPPDVPLINIGDQDADSAAYASVVEVLLALPAPLLAQVDTITATTKDDVSFVLRGVGQSVVWGSSENSEYKARTLAAMVPNQDADRLLEYDVSAPGSVVVTPR</sequence>
<keyword evidence="6 9" id="KW-0472">Membrane</keyword>
<dbReference type="GO" id="GO:0051301">
    <property type="term" value="P:cell division"/>
    <property type="evidence" value="ECO:0007669"/>
    <property type="project" value="UniProtKB-KW"/>
</dbReference>
<dbReference type="RefSeq" id="WP_354023312.1">
    <property type="nucleotide sequence ID" value="NZ_JBEPSJ010000001.1"/>
</dbReference>
<feature type="region of interest" description="Disordered" evidence="8">
    <location>
        <begin position="1"/>
        <end position="52"/>
    </location>
</feature>
<evidence type="ECO:0000256" key="7">
    <source>
        <dbReference type="ARBA" id="ARBA00023306"/>
    </source>
</evidence>
<evidence type="ECO:0000256" key="6">
    <source>
        <dbReference type="ARBA" id="ARBA00023136"/>
    </source>
</evidence>
<dbReference type="Proteomes" id="UP001549257">
    <property type="component" value="Unassembled WGS sequence"/>
</dbReference>
<proteinExistence type="predicted"/>
<organism evidence="11 12">
    <name type="scientific">Conyzicola nivalis</name>
    <dbReference type="NCBI Taxonomy" id="1477021"/>
    <lineage>
        <taxon>Bacteria</taxon>
        <taxon>Bacillati</taxon>
        <taxon>Actinomycetota</taxon>
        <taxon>Actinomycetes</taxon>
        <taxon>Micrococcales</taxon>
        <taxon>Microbacteriaceae</taxon>
        <taxon>Conyzicola</taxon>
    </lineage>
</organism>
<dbReference type="InterPro" id="IPR034746">
    <property type="entry name" value="POTRA"/>
</dbReference>
<feature type="domain" description="POTRA" evidence="10">
    <location>
        <begin position="119"/>
        <end position="187"/>
    </location>
</feature>
<reference evidence="11 12" key="1">
    <citation type="submission" date="2024-06" db="EMBL/GenBank/DDBJ databases">
        <title>Sorghum-associated microbial communities from plants grown in Nebraska, USA.</title>
        <authorList>
            <person name="Schachtman D."/>
        </authorList>
    </citation>
    <scope>NUCLEOTIDE SEQUENCE [LARGE SCALE GENOMIC DNA]</scope>
    <source>
        <strain evidence="11 12">2857</strain>
    </source>
</reference>
<keyword evidence="12" id="KW-1185">Reference proteome</keyword>
<dbReference type="PANTHER" id="PTHR37820:SF1">
    <property type="entry name" value="CELL DIVISION PROTEIN FTSQ"/>
    <property type="match status" value="1"/>
</dbReference>